<evidence type="ECO:0000313" key="1">
    <source>
        <dbReference type="EMBL" id="RVU87207.1"/>
    </source>
</evidence>
<sequence length="284" mass="33788">MKKYILLSILISLLISSCKKKTVIENELDSLKINKENYTKTDTVFYKSKKVKSLRFYKEKTQYLDVSFYESGRKKSIGNVKNNQCHNEYIDWYENGKQKWVRKYNLGNQIGKNTEYFENGNIKKEYDNDNKESSEYWENGKLKSKFIENVSASYHYFNGNFMEKYINKLKDEYDVEYFNENGKLVFNGYYKKDVLFKDNIKYNGKIICFFNNGKTSIYQNVVNGIPNGKFFSSYGNGNLKYVSEVNKGKEIYYKAFYENGKTYFIRDGIKKTFTQWDENGKLMQ</sequence>
<dbReference type="InterPro" id="IPR011652">
    <property type="entry name" value="MORN_2"/>
</dbReference>
<gene>
    <name evidence="1" type="ORF">EJB19_12780</name>
</gene>
<proteinExistence type="predicted"/>
<dbReference type="Pfam" id="PF07661">
    <property type="entry name" value="MORN_2"/>
    <property type="match status" value="2"/>
</dbReference>
<organism evidence="1">
    <name type="scientific">Flavobacterium columnare</name>
    <dbReference type="NCBI Taxonomy" id="996"/>
    <lineage>
        <taxon>Bacteria</taxon>
        <taxon>Pseudomonadati</taxon>
        <taxon>Bacteroidota</taxon>
        <taxon>Flavobacteriia</taxon>
        <taxon>Flavobacteriales</taxon>
        <taxon>Flavobacteriaceae</taxon>
        <taxon>Flavobacterium</taxon>
    </lineage>
</organism>
<protein>
    <recommendedName>
        <fullName evidence="2">Toxin-antitoxin system YwqK family antitoxin</fullName>
    </recommendedName>
</protein>
<evidence type="ECO:0008006" key="2">
    <source>
        <dbReference type="Google" id="ProtNLM"/>
    </source>
</evidence>
<name>A0AA94JMF5_9FLAO</name>
<reference evidence="1" key="1">
    <citation type="submission" date="2018-12" db="EMBL/GenBank/DDBJ databases">
        <title>Draft genome sequence of Flaovobacterium columnare BGFS27 isolated from channel catfish in Alabama.</title>
        <authorList>
            <person name="Cai W."/>
            <person name="Arias C."/>
        </authorList>
    </citation>
    <scope>NUCLEOTIDE SEQUENCE [LARGE SCALE GENOMIC DNA]</scope>
    <source>
        <strain evidence="1">BGFS27</strain>
    </source>
</reference>
<comment type="caution">
    <text evidence="1">The sequence shown here is derived from an EMBL/GenBank/DDBJ whole genome shotgun (WGS) entry which is preliminary data.</text>
</comment>
<accession>A0AA94JMF5</accession>
<dbReference type="RefSeq" id="WP_127822352.1">
    <property type="nucleotide sequence ID" value="NZ_RWGX02000008.1"/>
</dbReference>
<dbReference type="AlphaFoldDB" id="A0AA94JMF5"/>
<dbReference type="EMBL" id="RWGX01000005">
    <property type="protein sequence ID" value="RVU87207.1"/>
    <property type="molecule type" value="Genomic_DNA"/>
</dbReference>
<dbReference type="PROSITE" id="PS51257">
    <property type="entry name" value="PROKAR_LIPOPROTEIN"/>
    <property type="match status" value="1"/>
</dbReference>
<dbReference type="SUPFAM" id="SSF82185">
    <property type="entry name" value="Histone H3 K4-specific methyltransferase SET7/9 N-terminal domain"/>
    <property type="match status" value="2"/>
</dbReference>
<dbReference type="Gene3D" id="3.90.930.1">
    <property type="match status" value="2"/>
</dbReference>